<keyword evidence="2" id="KW-1185">Reference proteome</keyword>
<protein>
    <submittedName>
        <fullName evidence="1">Gag-Pol polyprotein</fullName>
    </submittedName>
</protein>
<name>A0AAE1HUL0_9NEOP</name>
<proteinExistence type="predicted"/>
<evidence type="ECO:0000313" key="2">
    <source>
        <dbReference type="Proteomes" id="UP001219518"/>
    </source>
</evidence>
<evidence type="ECO:0000313" key="1">
    <source>
        <dbReference type="EMBL" id="KAK3927030.1"/>
    </source>
</evidence>
<accession>A0AAE1HUL0</accession>
<comment type="caution">
    <text evidence="1">The sequence shown here is derived from an EMBL/GenBank/DDBJ whole genome shotgun (WGS) entry which is preliminary data.</text>
</comment>
<organism evidence="1 2">
    <name type="scientific">Frankliniella fusca</name>
    <dbReference type="NCBI Taxonomy" id="407009"/>
    <lineage>
        <taxon>Eukaryota</taxon>
        <taxon>Metazoa</taxon>
        <taxon>Ecdysozoa</taxon>
        <taxon>Arthropoda</taxon>
        <taxon>Hexapoda</taxon>
        <taxon>Insecta</taxon>
        <taxon>Pterygota</taxon>
        <taxon>Neoptera</taxon>
        <taxon>Paraneoptera</taxon>
        <taxon>Thysanoptera</taxon>
        <taxon>Terebrantia</taxon>
        <taxon>Thripoidea</taxon>
        <taxon>Thripidae</taxon>
        <taxon>Frankliniella</taxon>
    </lineage>
</organism>
<dbReference type="Proteomes" id="UP001219518">
    <property type="component" value="Unassembled WGS sequence"/>
</dbReference>
<gene>
    <name evidence="1" type="ORF">KUF71_002775</name>
</gene>
<sequence length="111" mass="12979">MSSIIFRLFGIHSLHNFIDTKNEINCRLAVLKVFLPPQLIVLHCRSHCMRKELQNAKHQLTVWTPLRKVRVNYTGCCIGRDTVDIIPSIFQQYQSFEDNFLQHWSSDCSST</sequence>
<reference evidence="1" key="1">
    <citation type="submission" date="2021-07" db="EMBL/GenBank/DDBJ databases">
        <authorList>
            <person name="Catto M.A."/>
            <person name="Jacobson A."/>
            <person name="Kennedy G."/>
            <person name="Labadie P."/>
            <person name="Hunt B.G."/>
            <person name="Srinivasan R."/>
        </authorList>
    </citation>
    <scope>NUCLEOTIDE SEQUENCE</scope>
    <source>
        <strain evidence="1">PL_HMW_Pooled</strain>
        <tissue evidence="1">Head</tissue>
    </source>
</reference>
<dbReference type="AlphaFoldDB" id="A0AAE1HUL0"/>
<dbReference type="EMBL" id="JAHWGI010001277">
    <property type="protein sequence ID" value="KAK3927030.1"/>
    <property type="molecule type" value="Genomic_DNA"/>
</dbReference>
<reference evidence="1" key="2">
    <citation type="journal article" date="2023" name="BMC Genomics">
        <title>Pest status, molecular evolution, and epigenetic factors derived from the genome assembly of Frankliniella fusca, a thysanopteran phytovirus vector.</title>
        <authorList>
            <person name="Catto M.A."/>
            <person name="Labadie P.E."/>
            <person name="Jacobson A.L."/>
            <person name="Kennedy G.G."/>
            <person name="Srinivasan R."/>
            <person name="Hunt B.G."/>
        </authorList>
    </citation>
    <scope>NUCLEOTIDE SEQUENCE</scope>
    <source>
        <strain evidence="1">PL_HMW_Pooled</strain>
    </source>
</reference>